<accession>A0ABY6J9G4</accession>
<dbReference type="RefSeq" id="WP_264282641.1">
    <property type="nucleotide sequence ID" value="NZ_CP107006.1"/>
</dbReference>
<evidence type="ECO:0000256" key="1">
    <source>
        <dbReference type="SAM" id="MobiDB-lite"/>
    </source>
</evidence>
<keyword evidence="3" id="KW-1185">Reference proteome</keyword>
<sequence>MIQNSFNAISTGATGMFGKQVVLYVRHGRLIIAKAPRKRPGPGTPGQERTRADFSQATGWSARVRSNEALQQLYHAATGNGKNVHNLAIADYLKAPEVHEVYIQGGTIFIRATDNFQVKDVYVTVELPDGTVLEKGLAACSGDDAWNYRPQHIPPGARVIVTASDLPGNECQYILTLPESNMPIVYVAYRRVAQRVPQRKSSFANTG</sequence>
<feature type="region of interest" description="Disordered" evidence="1">
    <location>
        <begin position="35"/>
        <end position="56"/>
    </location>
</feature>
<evidence type="ECO:0000313" key="2">
    <source>
        <dbReference type="EMBL" id="UYQ94809.1"/>
    </source>
</evidence>
<evidence type="ECO:0000313" key="3">
    <source>
        <dbReference type="Proteomes" id="UP001162741"/>
    </source>
</evidence>
<dbReference type="EMBL" id="CP107006">
    <property type="protein sequence ID" value="UYQ94809.1"/>
    <property type="molecule type" value="Genomic_DNA"/>
</dbReference>
<reference evidence="2" key="1">
    <citation type="submission" date="2022-10" db="EMBL/GenBank/DDBJ databases">
        <title>Chitinophaga sp. nov., isolated from soil.</title>
        <authorList>
            <person name="Jeon C.O."/>
        </authorList>
    </citation>
    <scope>NUCLEOTIDE SEQUENCE</scope>
    <source>
        <strain evidence="2">R8</strain>
    </source>
</reference>
<protein>
    <recommendedName>
        <fullName evidence="4">DUF4469 domain-containing protein</fullName>
    </recommendedName>
</protein>
<evidence type="ECO:0008006" key="4">
    <source>
        <dbReference type="Google" id="ProtNLM"/>
    </source>
</evidence>
<dbReference type="Proteomes" id="UP001162741">
    <property type="component" value="Chromosome"/>
</dbReference>
<gene>
    <name evidence="2" type="ORF">MKQ68_06855</name>
</gene>
<organism evidence="2 3">
    <name type="scientific">Chitinophaga horti</name>
    <dbReference type="NCBI Taxonomy" id="2920382"/>
    <lineage>
        <taxon>Bacteria</taxon>
        <taxon>Pseudomonadati</taxon>
        <taxon>Bacteroidota</taxon>
        <taxon>Chitinophagia</taxon>
        <taxon>Chitinophagales</taxon>
        <taxon>Chitinophagaceae</taxon>
        <taxon>Chitinophaga</taxon>
    </lineage>
</organism>
<name>A0ABY6J9G4_9BACT</name>
<proteinExistence type="predicted"/>